<dbReference type="PANTHER" id="PTHR10361">
    <property type="entry name" value="SODIUM-BILE ACID COTRANSPORTER"/>
    <property type="match status" value="1"/>
</dbReference>
<evidence type="ECO:0000313" key="2">
    <source>
        <dbReference type="Proteomes" id="UP000011864"/>
    </source>
</evidence>
<protein>
    <submittedName>
        <fullName evidence="1">Bile acid:sodium symporter</fullName>
    </submittedName>
</protein>
<dbReference type="InterPro" id="IPR004710">
    <property type="entry name" value="Bilac:Na_transpt"/>
</dbReference>
<dbReference type="RefSeq" id="WP_015430445.1">
    <property type="nucleotide sequence ID" value="NC_020514.1"/>
</dbReference>
<keyword evidence="2" id="KW-1185">Reference proteome</keyword>
<name>M4RKI2_9ALTE</name>
<sequence>MILPIIAGLLFNRWLHGRFPIVDSAMPKLSTRGITIIIRVITAVGRDSLLDISALLVVWVLLHNIHGYAFSYGSAKLFGMDEDSSRTIAFEVDMQNSGLASGIALEVGRVTSMGLAPAVFGPIMNITGSSLAAWWRSKITETSIEGNRRL</sequence>
<dbReference type="eggNOG" id="COG0385">
    <property type="taxonomic scope" value="Bacteria"/>
</dbReference>
<dbReference type="Gene3D" id="1.20.1530.20">
    <property type="match status" value="1"/>
</dbReference>
<dbReference type="STRING" id="1129794.C427_0989"/>
<dbReference type="PATRIC" id="fig|1129794.4.peg.976"/>
<dbReference type="AlphaFoldDB" id="M4RKI2"/>
<dbReference type="KEGG" id="gps:C427_0989"/>
<accession>M4RKI2</accession>
<dbReference type="Proteomes" id="UP000011864">
    <property type="component" value="Chromosome"/>
</dbReference>
<dbReference type="HOGENOM" id="CLU_1738777_0_0_6"/>
<dbReference type="InterPro" id="IPR038770">
    <property type="entry name" value="Na+/solute_symporter_sf"/>
</dbReference>
<proteinExistence type="predicted"/>
<organism evidence="1 2">
    <name type="scientific">Paraglaciecola psychrophila 170</name>
    <dbReference type="NCBI Taxonomy" id="1129794"/>
    <lineage>
        <taxon>Bacteria</taxon>
        <taxon>Pseudomonadati</taxon>
        <taxon>Pseudomonadota</taxon>
        <taxon>Gammaproteobacteria</taxon>
        <taxon>Alteromonadales</taxon>
        <taxon>Alteromonadaceae</taxon>
        <taxon>Paraglaciecola</taxon>
    </lineage>
</organism>
<dbReference type="PANTHER" id="PTHR10361:SF28">
    <property type="entry name" value="P3 PROTEIN-RELATED"/>
    <property type="match status" value="1"/>
</dbReference>
<dbReference type="EMBL" id="CP003837">
    <property type="protein sequence ID" value="AGH43098.1"/>
    <property type="molecule type" value="Genomic_DNA"/>
</dbReference>
<reference evidence="1 2" key="1">
    <citation type="journal article" date="2013" name="Genome Announc.">
        <title>Complete Genome Sequence of Glaciecola psychrophila Strain 170T.</title>
        <authorList>
            <person name="Yin J."/>
            <person name="Chen J."/>
            <person name="Liu G."/>
            <person name="Yu Y."/>
            <person name="Song L."/>
            <person name="Wang X."/>
            <person name="Qu X."/>
        </authorList>
    </citation>
    <scope>NUCLEOTIDE SEQUENCE [LARGE SCALE GENOMIC DNA]</scope>
    <source>
        <strain evidence="1 2">170</strain>
    </source>
</reference>
<evidence type="ECO:0000313" key="1">
    <source>
        <dbReference type="EMBL" id="AGH43098.1"/>
    </source>
</evidence>
<gene>
    <name evidence="1" type="ORF">C427_0989</name>
</gene>